<accession>A0A2P5FJP1</accession>
<organism evidence="1 2">
    <name type="scientific">Trema orientale</name>
    <name type="common">Charcoal tree</name>
    <name type="synonym">Celtis orientalis</name>
    <dbReference type="NCBI Taxonomy" id="63057"/>
    <lineage>
        <taxon>Eukaryota</taxon>
        <taxon>Viridiplantae</taxon>
        <taxon>Streptophyta</taxon>
        <taxon>Embryophyta</taxon>
        <taxon>Tracheophyta</taxon>
        <taxon>Spermatophyta</taxon>
        <taxon>Magnoliopsida</taxon>
        <taxon>eudicotyledons</taxon>
        <taxon>Gunneridae</taxon>
        <taxon>Pentapetalae</taxon>
        <taxon>rosids</taxon>
        <taxon>fabids</taxon>
        <taxon>Rosales</taxon>
        <taxon>Cannabaceae</taxon>
        <taxon>Trema</taxon>
    </lineage>
</organism>
<comment type="caution">
    <text evidence="1">The sequence shown here is derived from an EMBL/GenBank/DDBJ whole genome shotgun (WGS) entry which is preliminary data.</text>
</comment>
<dbReference type="AlphaFoldDB" id="A0A2P5FJP1"/>
<name>A0A2P5FJP1_TREOI</name>
<protein>
    <submittedName>
        <fullName evidence="1">Uncharacterized protein</fullName>
    </submittedName>
</protein>
<dbReference type="EMBL" id="JXTC01000028">
    <property type="protein sequence ID" value="PON97997.1"/>
    <property type="molecule type" value="Genomic_DNA"/>
</dbReference>
<evidence type="ECO:0000313" key="2">
    <source>
        <dbReference type="Proteomes" id="UP000237000"/>
    </source>
</evidence>
<dbReference type="InParanoid" id="A0A2P5FJP1"/>
<keyword evidence="2" id="KW-1185">Reference proteome</keyword>
<dbReference type="Proteomes" id="UP000237000">
    <property type="component" value="Unassembled WGS sequence"/>
</dbReference>
<evidence type="ECO:0000313" key="1">
    <source>
        <dbReference type="EMBL" id="PON97997.1"/>
    </source>
</evidence>
<reference evidence="2" key="1">
    <citation type="submission" date="2016-06" db="EMBL/GenBank/DDBJ databases">
        <title>Parallel loss of symbiosis genes in relatives of nitrogen-fixing non-legume Parasponia.</title>
        <authorList>
            <person name="Van Velzen R."/>
            <person name="Holmer R."/>
            <person name="Bu F."/>
            <person name="Rutten L."/>
            <person name="Van Zeijl A."/>
            <person name="Liu W."/>
            <person name="Santuari L."/>
            <person name="Cao Q."/>
            <person name="Sharma T."/>
            <person name="Shen D."/>
            <person name="Roswanjaya Y."/>
            <person name="Wardhani T."/>
            <person name="Kalhor M.S."/>
            <person name="Jansen J."/>
            <person name="Van den Hoogen J."/>
            <person name="Gungor B."/>
            <person name="Hartog M."/>
            <person name="Hontelez J."/>
            <person name="Verver J."/>
            <person name="Yang W.-C."/>
            <person name="Schijlen E."/>
            <person name="Repin R."/>
            <person name="Schilthuizen M."/>
            <person name="Schranz E."/>
            <person name="Heidstra R."/>
            <person name="Miyata K."/>
            <person name="Fedorova E."/>
            <person name="Kohlen W."/>
            <person name="Bisseling T."/>
            <person name="Smit S."/>
            <person name="Geurts R."/>
        </authorList>
    </citation>
    <scope>NUCLEOTIDE SEQUENCE [LARGE SCALE GENOMIC DNA]</scope>
    <source>
        <strain evidence="2">cv. RG33-2</strain>
    </source>
</reference>
<proteinExistence type="predicted"/>
<gene>
    <name evidence="1" type="ORF">TorRG33x02_063120</name>
</gene>
<sequence length="183" mass="20822">MECISRCIELHASNQVEWHRITYLLVLLSGRRACVVIETTSNSSRIASNDVLQNLQLSKFHGMYIEVHRIVCIESGRMVEWHRITYVLLVSLSGRRACVVIETTSKSGRIASNDVLRNLQLSKFHGIYIEVHRITRIESGRMASNYLCSSGFVTCRRPCIVIETTSKSDRIAPNVLRRQDGLC</sequence>